<feature type="transmembrane region" description="Helical" evidence="8">
    <location>
        <begin position="162"/>
        <end position="188"/>
    </location>
</feature>
<evidence type="ECO:0000313" key="10">
    <source>
        <dbReference type="EMBL" id="VYU07009.1"/>
    </source>
</evidence>
<evidence type="ECO:0000256" key="8">
    <source>
        <dbReference type="SAM" id="Phobius"/>
    </source>
</evidence>
<evidence type="ECO:0000256" key="5">
    <source>
        <dbReference type="ARBA" id="ARBA00022692"/>
    </source>
</evidence>
<comment type="subcellular location">
    <subcellularLocation>
        <location evidence="1">Cell membrane</location>
        <topology evidence="1">Multi-pass membrane protein</topology>
    </subcellularLocation>
</comment>
<dbReference type="PANTHER" id="PTHR40063">
    <property type="entry name" value="MEMBRANE PROTEIN-RELATED"/>
    <property type="match status" value="1"/>
</dbReference>
<keyword evidence="2" id="KW-0813">Transport</keyword>
<evidence type="ECO:0000256" key="3">
    <source>
        <dbReference type="ARBA" id="ARBA00022475"/>
    </source>
</evidence>
<evidence type="ECO:0000256" key="7">
    <source>
        <dbReference type="ARBA" id="ARBA00023136"/>
    </source>
</evidence>
<feature type="transmembrane region" description="Helical" evidence="8">
    <location>
        <begin position="12"/>
        <end position="33"/>
    </location>
</feature>
<keyword evidence="7 8" id="KW-0472">Membrane</keyword>
<protein>
    <recommendedName>
        <fullName evidence="9">Phosphotransferase system EIIC domain-containing protein</fullName>
    </recommendedName>
</protein>
<feature type="transmembrane region" description="Helical" evidence="8">
    <location>
        <begin position="120"/>
        <end position="142"/>
    </location>
</feature>
<keyword evidence="3" id="KW-1003">Cell membrane</keyword>
<evidence type="ECO:0000256" key="6">
    <source>
        <dbReference type="ARBA" id="ARBA00022989"/>
    </source>
</evidence>
<dbReference type="InterPro" id="IPR003352">
    <property type="entry name" value="PTS_EIIC"/>
</dbReference>
<feature type="transmembrane region" description="Helical" evidence="8">
    <location>
        <begin position="194"/>
        <end position="212"/>
    </location>
</feature>
<evidence type="ECO:0000256" key="2">
    <source>
        <dbReference type="ARBA" id="ARBA00022448"/>
    </source>
</evidence>
<feature type="transmembrane region" description="Helical" evidence="8">
    <location>
        <begin position="53"/>
        <end position="83"/>
    </location>
</feature>
<dbReference type="Pfam" id="PF13303">
    <property type="entry name" value="PTS_EIIC_2"/>
    <property type="match status" value="1"/>
</dbReference>
<dbReference type="GO" id="GO:0008982">
    <property type="term" value="F:protein-N(PI)-phosphohistidine-sugar phosphotransferase activity"/>
    <property type="evidence" value="ECO:0007669"/>
    <property type="project" value="InterPro"/>
</dbReference>
<dbReference type="EMBL" id="CACRUO010000031">
    <property type="protein sequence ID" value="VYU07009.1"/>
    <property type="molecule type" value="Genomic_DNA"/>
</dbReference>
<dbReference type="PANTHER" id="PTHR40063:SF1">
    <property type="entry name" value="MEMBRANE PROTEIN"/>
    <property type="match status" value="1"/>
</dbReference>
<keyword evidence="6 8" id="KW-1133">Transmembrane helix</keyword>
<dbReference type="GO" id="GO:0009401">
    <property type="term" value="P:phosphoenolpyruvate-dependent sugar phosphotransferase system"/>
    <property type="evidence" value="ECO:0007669"/>
    <property type="project" value="InterPro"/>
</dbReference>
<feature type="transmembrane region" description="Helical" evidence="8">
    <location>
        <begin position="219"/>
        <end position="239"/>
    </location>
</feature>
<keyword evidence="5 8" id="KW-0812">Transmembrane</keyword>
<proteinExistence type="predicted"/>
<dbReference type="GO" id="GO:0005886">
    <property type="term" value="C:plasma membrane"/>
    <property type="evidence" value="ECO:0007669"/>
    <property type="project" value="UniProtKB-SubCell"/>
</dbReference>
<feature type="domain" description="Phosphotransferase system EIIC" evidence="9">
    <location>
        <begin position="12"/>
        <end position="330"/>
    </location>
</feature>
<accession>A0A6N3BWI8</accession>
<dbReference type="RefSeq" id="WP_156666713.1">
    <property type="nucleotide sequence ID" value="NZ_CACRUO010000031.1"/>
</dbReference>
<keyword evidence="4" id="KW-0762">Sugar transport</keyword>
<reference evidence="10" key="1">
    <citation type="submission" date="2019-11" db="EMBL/GenBank/DDBJ databases">
        <authorList>
            <person name="Feng L."/>
        </authorList>
    </citation>
    <scope>NUCLEOTIDE SEQUENCE</scope>
    <source>
        <strain evidence="10">SsimulansLFYP27</strain>
    </source>
</reference>
<evidence type="ECO:0000256" key="1">
    <source>
        <dbReference type="ARBA" id="ARBA00004651"/>
    </source>
</evidence>
<gene>
    <name evidence="10" type="ORF">SSLFYP27_01345</name>
</gene>
<name>A0A6N3BWI8_STASI</name>
<evidence type="ECO:0000256" key="4">
    <source>
        <dbReference type="ARBA" id="ARBA00022597"/>
    </source>
</evidence>
<organism evidence="10">
    <name type="scientific">Staphylococcus simulans</name>
    <dbReference type="NCBI Taxonomy" id="1286"/>
    <lineage>
        <taxon>Bacteria</taxon>
        <taxon>Bacillati</taxon>
        <taxon>Bacillota</taxon>
        <taxon>Bacilli</taxon>
        <taxon>Bacillales</taxon>
        <taxon>Staphylococcaceae</taxon>
        <taxon>Staphylococcus</taxon>
    </lineage>
</organism>
<feature type="transmembrane region" description="Helical" evidence="8">
    <location>
        <begin position="296"/>
        <end position="315"/>
    </location>
</feature>
<evidence type="ECO:0000259" key="9">
    <source>
        <dbReference type="Pfam" id="PF13303"/>
    </source>
</evidence>
<sequence>MKKLLHRWFIQGLSYMTLGLFGSLIIGLILQTIGKQTLFPVLNLHFLSEIGTVAMGLTGAAIGGAIAYGLGAQPLVVFSCIIVGSLGYDKFGDGAVGAFVATLIATELSRFYAAKTKIDIIISPLLTLIVGGAVAKFIGPFLNDFMVSLGKMIMLATDQRPLVMGILVAVIFGLALTAPISSAALALMLDLSGLAAGAATIGCCAQMVGFAVTSYKDNGVGGIISVGIGTSMLQVPNILMNPAILIPPTLASAIVAPIMTTLFPMTNNAAGAGMGTSGFIGQIMTINTMGASLHTWILIGVFQIALPAIVSYLLYKVCRNAGWIKDGDQKIHIGDKRTSNS</sequence>
<feature type="transmembrane region" description="Helical" evidence="8">
    <location>
        <begin position="245"/>
        <end position="263"/>
    </location>
</feature>
<dbReference type="AlphaFoldDB" id="A0A6N3BWI8"/>